<dbReference type="RefSeq" id="WP_246022711.1">
    <property type="nucleotide sequence ID" value="NZ_JARPYR010000031.1"/>
</dbReference>
<evidence type="ECO:0000313" key="3">
    <source>
        <dbReference type="Proteomes" id="UP001245561"/>
    </source>
</evidence>
<accession>A0AAP5NMR9</accession>
<dbReference type="AlphaFoldDB" id="A0AAP5NMR9"/>
<proteinExistence type="predicted"/>
<sequence length="261" mass="29919">MMIKLAVELDQATVNIQFDKQGTIVIYRDLAKVPTIASDELLVYFKGREAYAIDYGQKIDKKVLKESDSLATINVPWDIEPKDLAQQMLDVWKENSLKTIGLFAIQKIATNHFPVVAEYQQELFEILTAFGYEHKQLKKKPAKAQHRWNKTVSEISFYVDYNDSKGEVIWRKRNEMVLKAGAKLKQEMPLNKDGSIGFSARFTEKLRADHADKISDFVTTEDIVLKSVNEVGIFLYYAGTNGWLVLKDQQGKTIDEYTIVK</sequence>
<dbReference type="Proteomes" id="UP001245561">
    <property type="component" value="Unassembled WGS sequence"/>
</dbReference>
<dbReference type="EMBL" id="JARPYT010000012">
    <property type="protein sequence ID" value="MDT2637615.1"/>
    <property type="molecule type" value="Genomic_DNA"/>
</dbReference>
<protein>
    <submittedName>
        <fullName evidence="2">Uncharacterized protein</fullName>
    </submittedName>
</protein>
<gene>
    <name evidence="2" type="ORF">P7D36_08940</name>
    <name evidence="1" type="ORF">P7D39_12120</name>
</gene>
<evidence type="ECO:0000313" key="4">
    <source>
        <dbReference type="Proteomes" id="UP001256547"/>
    </source>
</evidence>
<keyword evidence="4" id="KW-1185">Reference proteome</keyword>
<evidence type="ECO:0000313" key="1">
    <source>
        <dbReference type="EMBL" id="MDT2597744.1"/>
    </source>
</evidence>
<comment type="caution">
    <text evidence="2">The sequence shown here is derived from an EMBL/GenBank/DDBJ whole genome shotgun (WGS) entry which is preliminary data.</text>
</comment>
<evidence type="ECO:0000313" key="2">
    <source>
        <dbReference type="EMBL" id="MDT2637615.1"/>
    </source>
</evidence>
<dbReference type="EMBL" id="JARPYR010000031">
    <property type="protein sequence ID" value="MDT2597744.1"/>
    <property type="molecule type" value="Genomic_DNA"/>
</dbReference>
<dbReference type="Proteomes" id="UP001256547">
    <property type="component" value="Unassembled WGS sequence"/>
</dbReference>
<name>A0AAP5NMR9_9ENTE</name>
<organism evidence="2 3">
    <name type="scientific">Enterococcus dongliensis</name>
    <dbReference type="NCBI Taxonomy" id="2559925"/>
    <lineage>
        <taxon>Bacteria</taxon>
        <taxon>Bacillati</taxon>
        <taxon>Bacillota</taxon>
        <taxon>Bacilli</taxon>
        <taxon>Lactobacillales</taxon>
        <taxon>Enterococcaceae</taxon>
        <taxon>Enterococcus</taxon>
    </lineage>
</organism>
<reference evidence="2 4" key="1">
    <citation type="submission" date="2023-03" db="EMBL/GenBank/DDBJ databases">
        <authorList>
            <person name="Shen W."/>
            <person name="Cai J."/>
        </authorList>
    </citation>
    <scope>NUCLEOTIDE SEQUENCE</scope>
    <source>
        <strain evidence="2">P55-2</strain>
        <strain evidence="1 4">P72-2</strain>
    </source>
</reference>